<keyword evidence="2" id="KW-1185">Reference proteome</keyword>
<protein>
    <submittedName>
        <fullName evidence="1">Uncharacterized protein</fullName>
    </submittedName>
</protein>
<name>A0A5B7CK90_PORTR</name>
<dbReference type="AlphaFoldDB" id="A0A5B7CK90"/>
<evidence type="ECO:0000313" key="2">
    <source>
        <dbReference type="Proteomes" id="UP000324222"/>
    </source>
</evidence>
<dbReference type="Proteomes" id="UP000324222">
    <property type="component" value="Unassembled WGS sequence"/>
</dbReference>
<comment type="caution">
    <text evidence="1">The sequence shown here is derived from an EMBL/GenBank/DDBJ whole genome shotgun (WGS) entry which is preliminary data.</text>
</comment>
<gene>
    <name evidence="1" type="ORF">E2C01_001814</name>
</gene>
<proteinExistence type="predicted"/>
<sequence>MSPWVVLCGYHWRGSWSVFLKKVQVRLRRAGWQERWVPEATRRVGRSSVVMARAES</sequence>
<accession>A0A5B7CK90</accession>
<dbReference type="EMBL" id="VSRR010000059">
    <property type="protein sequence ID" value="MPC09211.1"/>
    <property type="molecule type" value="Genomic_DNA"/>
</dbReference>
<organism evidence="1 2">
    <name type="scientific">Portunus trituberculatus</name>
    <name type="common">Swimming crab</name>
    <name type="synonym">Neptunus trituberculatus</name>
    <dbReference type="NCBI Taxonomy" id="210409"/>
    <lineage>
        <taxon>Eukaryota</taxon>
        <taxon>Metazoa</taxon>
        <taxon>Ecdysozoa</taxon>
        <taxon>Arthropoda</taxon>
        <taxon>Crustacea</taxon>
        <taxon>Multicrustacea</taxon>
        <taxon>Malacostraca</taxon>
        <taxon>Eumalacostraca</taxon>
        <taxon>Eucarida</taxon>
        <taxon>Decapoda</taxon>
        <taxon>Pleocyemata</taxon>
        <taxon>Brachyura</taxon>
        <taxon>Eubrachyura</taxon>
        <taxon>Portunoidea</taxon>
        <taxon>Portunidae</taxon>
        <taxon>Portuninae</taxon>
        <taxon>Portunus</taxon>
    </lineage>
</organism>
<evidence type="ECO:0000313" key="1">
    <source>
        <dbReference type="EMBL" id="MPC09211.1"/>
    </source>
</evidence>
<reference evidence="1 2" key="1">
    <citation type="submission" date="2019-05" db="EMBL/GenBank/DDBJ databases">
        <title>Another draft genome of Portunus trituberculatus and its Hox gene families provides insights of decapod evolution.</title>
        <authorList>
            <person name="Jeong J.-H."/>
            <person name="Song I."/>
            <person name="Kim S."/>
            <person name="Choi T."/>
            <person name="Kim D."/>
            <person name="Ryu S."/>
            <person name="Kim W."/>
        </authorList>
    </citation>
    <scope>NUCLEOTIDE SEQUENCE [LARGE SCALE GENOMIC DNA]</scope>
    <source>
        <tissue evidence="1">Muscle</tissue>
    </source>
</reference>